<dbReference type="Pfam" id="PF11358">
    <property type="entry name" value="DUF3158"/>
    <property type="match status" value="1"/>
</dbReference>
<organism evidence="1 2">
    <name type="scientific">Klebsiella aerogenes</name>
    <name type="common">Enterobacter aerogenes</name>
    <dbReference type="NCBI Taxonomy" id="548"/>
    <lineage>
        <taxon>Bacteria</taxon>
        <taxon>Pseudomonadati</taxon>
        <taxon>Pseudomonadota</taxon>
        <taxon>Gammaproteobacteria</taxon>
        <taxon>Enterobacterales</taxon>
        <taxon>Enterobacteriaceae</taxon>
        <taxon>Klebsiella/Raoultella group</taxon>
        <taxon>Klebsiella</taxon>
    </lineage>
</organism>
<protein>
    <submittedName>
        <fullName evidence="1">DUF3158 family protein</fullName>
    </submittedName>
</protein>
<evidence type="ECO:0000313" key="2">
    <source>
        <dbReference type="Proteomes" id="UP000514462"/>
    </source>
</evidence>
<evidence type="ECO:0000313" key="1">
    <source>
        <dbReference type="EMBL" id="QMR41503.1"/>
    </source>
</evidence>
<dbReference type="RefSeq" id="WP_182014598.1">
    <property type="nucleotide sequence ID" value="NZ_CP055904.1"/>
</dbReference>
<dbReference type="AlphaFoldDB" id="A0AAP9U6H9"/>
<sequence length="165" mass="18854">MMMNPLPDAGPGYRPLCPRDWLAYESSLKGLLRVREPQALARYAAEAEATLHQIRTLLLHRSWRWPLQHLPLMLCLGPARSGAVYLRWRSYPLNLSGMAAWQALVQDISQPQTVRDALLAIERDRVMFNMQMSVTTFILRQIRECTEKLTAARHIAAAEFPATTQ</sequence>
<reference evidence="2" key="1">
    <citation type="submission" date="2020-06" db="EMBL/GenBank/DDBJ databases">
        <title>REHAB project genomes.</title>
        <authorList>
            <person name="Shaw L.P."/>
        </authorList>
    </citation>
    <scope>NUCLEOTIDE SEQUENCE [LARGE SCALE GENOMIC DNA]</scope>
    <source>
        <strain evidence="2">RHBSTW-00938</strain>
    </source>
</reference>
<accession>A0AAP9U6H9</accession>
<name>A0AAP9U6H9_KLEAE</name>
<dbReference type="InterPro" id="IPR021502">
    <property type="entry name" value="DUF3158"/>
</dbReference>
<dbReference type="Proteomes" id="UP000514462">
    <property type="component" value="Chromosome"/>
</dbReference>
<gene>
    <name evidence="1" type="ORF">HV331_19260</name>
</gene>
<proteinExistence type="predicted"/>
<dbReference type="EMBL" id="CP055904">
    <property type="protein sequence ID" value="QMR41503.1"/>
    <property type="molecule type" value="Genomic_DNA"/>
</dbReference>